<dbReference type="EMBL" id="JACOPV010000008">
    <property type="protein sequence ID" value="MBM5458774.1"/>
    <property type="molecule type" value="Genomic_DNA"/>
</dbReference>
<evidence type="ECO:0000313" key="2">
    <source>
        <dbReference type="Proteomes" id="UP000745663"/>
    </source>
</evidence>
<protein>
    <submittedName>
        <fullName evidence="1">Uncharacterized protein</fullName>
    </submittedName>
</protein>
<name>A0ABS2BYS5_9PSED</name>
<dbReference type="Proteomes" id="UP000745663">
    <property type="component" value="Unassembled WGS sequence"/>
</dbReference>
<proteinExistence type="predicted"/>
<sequence>MTQRDDFYSEADLIAAIPALEDGLHVFGLQNRVAHLLPKVHTSVPLLASSGESDQLRRLVDCFVNWEGKVKIAALQDEGLLDVWVV</sequence>
<accession>A0ABS2BYS5</accession>
<organism evidence="1 2">
    <name type="scientific">Pseudomonas arcuscaelestis</name>
    <dbReference type="NCBI Taxonomy" id="2710591"/>
    <lineage>
        <taxon>Bacteria</taxon>
        <taxon>Pseudomonadati</taxon>
        <taxon>Pseudomonadota</taxon>
        <taxon>Gammaproteobacteria</taxon>
        <taxon>Pseudomonadales</taxon>
        <taxon>Pseudomonadaceae</taxon>
        <taxon>Pseudomonas</taxon>
    </lineage>
</organism>
<gene>
    <name evidence="1" type="ORF">H8F21_14495</name>
</gene>
<keyword evidence="2" id="KW-1185">Reference proteome</keyword>
<dbReference type="RefSeq" id="WP_203584708.1">
    <property type="nucleotide sequence ID" value="NZ_JACOPV010000008.1"/>
</dbReference>
<evidence type="ECO:0000313" key="1">
    <source>
        <dbReference type="EMBL" id="MBM5458774.1"/>
    </source>
</evidence>
<reference evidence="1 2" key="1">
    <citation type="submission" date="2020-08" db="EMBL/GenBank/DDBJ databases">
        <title>Description of novel Pseudomonas species.</title>
        <authorList>
            <person name="Duman M."/>
            <person name="Mulet M."/>
            <person name="Altun S."/>
            <person name="Saticioglu I.B."/>
            <person name="Lalucat J."/>
            <person name="Garcia-Valdes E."/>
        </authorList>
    </citation>
    <scope>NUCLEOTIDE SEQUENCE [LARGE SCALE GENOMIC DNA]</scope>
    <source>
        <strain evidence="1 2">P66</strain>
    </source>
</reference>
<comment type="caution">
    <text evidence="1">The sequence shown here is derived from an EMBL/GenBank/DDBJ whole genome shotgun (WGS) entry which is preliminary data.</text>
</comment>